<dbReference type="InterPro" id="IPR046532">
    <property type="entry name" value="DUF6597"/>
</dbReference>
<dbReference type="Proteomes" id="UP000309788">
    <property type="component" value="Unassembled WGS sequence"/>
</dbReference>
<reference evidence="5 6" key="1">
    <citation type="submission" date="2019-05" db="EMBL/GenBank/DDBJ databases">
        <authorList>
            <person name="Qu J.-H."/>
        </authorList>
    </citation>
    <scope>NUCLEOTIDE SEQUENCE [LARGE SCALE GENOMIC DNA]</scope>
    <source>
        <strain evidence="5 6">Z12</strain>
    </source>
</reference>
<dbReference type="GO" id="GO:0043565">
    <property type="term" value="F:sequence-specific DNA binding"/>
    <property type="evidence" value="ECO:0007669"/>
    <property type="project" value="InterPro"/>
</dbReference>
<accession>A0A5R9KB51</accession>
<protein>
    <submittedName>
        <fullName evidence="5">AraC family transcriptional regulator</fullName>
    </submittedName>
</protein>
<keyword evidence="6" id="KW-1185">Reference proteome</keyword>
<name>A0A5R9KB51_9BACT</name>
<organism evidence="5 6">
    <name type="scientific">Dyadobacter sediminis</name>
    <dbReference type="NCBI Taxonomy" id="1493691"/>
    <lineage>
        <taxon>Bacteria</taxon>
        <taxon>Pseudomonadati</taxon>
        <taxon>Bacteroidota</taxon>
        <taxon>Cytophagia</taxon>
        <taxon>Cytophagales</taxon>
        <taxon>Spirosomataceae</taxon>
        <taxon>Dyadobacter</taxon>
    </lineage>
</organism>
<dbReference type="PANTHER" id="PTHR46796:SF13">
    <property type="entry name" value="HTH-TYPE TRANSCRIPTIONAL ACTIVATOR RHAS"/>
    <property type="match status" value="1"/>
</dbReference>
<dbReference type="Pfam" id="PF12833">
    <property type="entry name" value="HTH_18"/>
    <property type="match status" value="1"/>
</dbReference>
<keyword evidence="3" id="KW-0804">Transcription</keyword>
<evidence type="ECO:0000256" key="3">
    <source>
        <dbReference type="ARBA" id="ARBA00023163"/>
    </source>
</evidence>
<dbReference type="PANTHER" id="PTHR46796">
    <property type="entry name" value="HTH-TYPE TRANSCRIPTIONAL ACTIVATOR RHAS-RELATED"/>
    <property type="match status" value="1"/>
</dbReference>
<evidence type="ECO:0000313" key="5">
    <source>
        <dbReference type="EMBL" id="TLU92036.1"/>
    </source>
</evidence>
<feature type="domain" description="HTH araC/xylS-type" evidence="4">
    <location>
        <begin position="157"/>
        <end position="255"/>
    </location>
</feature>
<sequence length="268" mass="30351">MQLCPTAALAHLIKHYLVIDMDEIPNRNLRMFSDGNTGMVFNYKDPILLGQDETSVNFLPPSFLYGSFHHYQDLKATGRIGLLVAVFHPFALSSMLKVQANHLIDQVINLEAVYDQEANDLTAQIRLAQDSYAKIAVVEKFLLQKLSGFKPANNNAFHAVRLIQQHHGDLPVNVLLSSLQISERKLERIFQDHVGYSPKRFAGITKIQYFLRLLRQNRPSNYTGLVYDAGFYDQAHLIRTMRSISGITPGEYLGQPHLLAANFLEISL</sequence>
<dbReference type="Pfam" id="PF20240">
    <property type="entry name" value="DUF6597"/>
    <property type="match status" value="1"/>
</dbReference>
<dbReference type="OrthoDB" id="635259at2"/>
<keyword evidence="2" id="KW-0238">DNA-binding</keyword>
<evidence type="ECO:0000256" key="2">
    <source>
        <dbReference type="ARBA" id="ARBA00023125"/>
    </source>
</evidence>
<evidence type="ECO:0000256" key="1">
    <source>
        <dbReference type="ARBA" id="ARBA00023015"/>
    </source>
</evidence>
<dbReference type="RefSeq" id="WP_138282145.1">
    <property type="nucleotide sequence ID" value="NZ_BMGE01000003.1"/>
</dbReference>
<dbReference type="EMBL" id="VCEI01000025">
    <property type="protein sequence ID" value="TLU92036.1"/>
    <property type="molecule type" value="Genomic_DNA"/>
</dbReference>
<comment type="caution">
    <text evidence="5">The sequence shown here is derived from an EMBL/GenBank/DDBJ whole genome shotgun (WGS) entry which is preliminary data.</text>
</comment>
<dbReference type="InterPro" id="IPR050204">
    <property type="entry name" value="AraC_XylS_family_regulators"/>
</dbReference>
<keyword evidence="1" id="KW-0805">Transcription regulation</keyword>
<dbReference type="GO" id="GO:0003700">
    <property type="term" value="F:DNA-binding transcription factor activity"/>
    <property type="evidence" value="ECO:0007669"/>
    <property type="project" value="InterPro"/>
</dbReference>
<evidence type="ECO:0000259" key="4">
    <source>
        <dbReference type="PROSITE" id="PS01124"/>
    </source>
</evidence>
<dbReference type="Gene3D" id="1.10.10.60">
    <property type="entry name" value="Homeodomain-like"/>
    <property type="match status" value="1"/>
</dbReference>
<dbReference type="InterPro" id="IPR018060">
    <property type="entry name" value="HTH_AraC"/>
</dbReference>
<evidence type="ECO:0000313" key="6">
    <source>
        <dbReference type="Proteomes" id="UP000309788"/>
    </source>
</evidence>
<dbReference type="SMART" id="SM00342">
    <property type="entry name" value="HTH_ARAC"/>
    <property type="match status" value="1"/>
</dbReference>
<gene>
    <name evidence="5" type="ORF">FEM55_14875</name>
</gene>
<proteinExistence type="predicted"/>
<dbReference type="AlphaFoldDB" id="A0A5R9KB51"/>
<dbReference type="PROSITE" id="PS01124">
    <property type="entry name" value="HTH_ARAC_FAMILY_2"/>
    <property type="match status" value="1"/>
</dbReference>